<feature type="compositionally biased region" description="Basic and acidic residues" evidence="1">
    <location>
        <begin position="169"/>
        <end position="189"/>
    </location>
</feature>
<protein>
    <submittedName>
        <fullName evidence="2">Gnl2 protein</fullName>
    </submittedName>
</protein>
<gene>
    <name evidence="2" type="primary">Gnl2</name>
    <name evidence="2" type="ORF">SNEC2469_LOCUS6917</name>
</gene>
<dbReference type="AlphaFoldDB" id="A0A812MTB1"/>
<dbReference type="Proteomes" id="UP000601435">
    <property type="component" value="Unassembled WGS sequence"/>
</dbReference>
<evidence type="ECO:0000313" key="3">
    <source>
        <dbReference type="Proteomes" id="UP000601435"/>
    </source>
</evidence>
<name>A0A812MTB1_9DINO</name>
<evidence type="ECO:0000313" key="2">
    <source>
        <dbReference type="EMBL" id="CAE7283494.1"/>
    </source>
</evidence>
<feature type="region of interest" description="Disordered" evidence="1">
    <location>
        <begin position="99"/>
        <end position="208"/>
    </location>
</feature>
<dbReference type="EMBL" id="CAJNJA010011919">
    <property type="protein sequence ID" value="CAE7283494.1"/>
    <property type="molecule type" value="Genomic_DNA"/>
</dbReference>
<proteinExistence type="predicted"/>
<accession>A0A812MTB1</accession>
<evidence type="ECO:0000256" key="1">
    <source>
        <dbReference type="SAM" id="MobiDB-lite"/>
    </source>
</evidence>
<reference evidence="2" key="1">
    <citation type="submission" date="2021-02" db="EMBL/GenBank/DDBJ databases">
        <authorList>
            <person name="Dougan E. K."/>
            <person name="Rhodes N."/>
            <person name="Thang M."/>
            <person name="Chan C."/>
        </authorList>
    </citation>
    <scope>NUCLEOTIDE SEQUENCE</scope>
</reference>
<organism evidence="2 3">
    <name type="scientific">Symbiodinium necroappetens</name>
    <dbReference type="NCBI Taxonomy" id="1628268"/>
    <lineage>
        <taxon>Eukaryota</taxon>
        <taxon>Sar</taxon>
        <taxon>Alveolata</taxon>
        <taxon>Dinophyceae</taxon>
        <taxon>Suessiales</taxon>
        <taxon>Symbiodiniaceae</taxon>
        <taxon>Symbiodinium</taxon>
    </lineage>
</organism>
<comment type="caution">
    <text evidence="2">The sequence shown here is derived from an EMBL/GenBank/DDBJ whole genome shotgun (WGS) entry which is preliminary data.</text>
</comment>
<feature type="compositionally biased region" description="Polar residues" evidence="1">
    <location>
        <begin position="149"/>
        <end position="162"/>
    </location>
</feature>
<sequence length="208" mass="23244">MERWDLEKRFEPKLVAYLKRTGAPPLQEELQRLEQELRHAGVPPVCRSGYLLVVFGEVSEKSTDEDFRYLLTGKREGRPGPWDSSPAWLRFASPSVRARRTLRDGLSPSPEKRQKEDAGAGAPGLLSVPSNNTFPAPVLQETRARAQELCSSVERQLPNQRTLRGAKPSNDRGPDRGNSERGNSERESRGNSAGVPPLSEGWMNEEAR</sequence>
<keyword evidence="3" id="KW-1185">Reference proteome</keyword>
<dbReference type="OrthoDB" id="447882at2759"/>